<evidence type="ECO:0000313" key="2">
    <source>
        <dbReference type="EMBL" id="CAL1365756.1"/>
    </source>
</evidence>
<dbReference type="AlphaFoldDB" id="A0AAV2D3W4"/>
<evidence type="ECO:0000256" key="1">
    <source>
        <dbReference type="SAM" id="MobiDB-lite"/>
    </source>
</evidence>
<feature type="region of interest" description="Disordered" evidence="1">
    <location>
        <begin position="27"/>
        <end position="92"/>
    </location>
</feature>
<gene>
    <name evidence="2" type="ORF">LTRI10_LOCUS10323</name>
</gene>
<protein>
    <submittedName>
        <fullName evidence="2">Uncharacterized protein</fullName>
    </submittedName>
</protein>
<dbReference type="Proteomes" id="UP001497516">
    <property type="component" value="Chromosome 2"/>
</dbReference>
<proteinExistence type="predicted"/>
<evidence type="ECO:0000313" key="3">
    <source>
        <dbReference type="Proteomes" id="UP001497516"/>
    </source>
</evidence>
<dbReference type="EMBL" id="OZ034815">
    <property type="protein sequence ID" value="CAL1365756.1"/>
    <property type="molecule type" value="Genomic_DNA"/>
</dbReference>
<name>A0AAV2D3W4_9ROSI</name>
<reference evidence="2 3" key="1">
    <citation type="submission" date="2024-04" db="EMBL/GenBank/DDBJ databases">
        <authorList>
            <person name="Fracassetti M."/>
        </authorList>
    </citation>
    <scope>NUCLEOTIDE SEQUENCE [LARGE SCALE GENOMIC DNA]</scope>
</reference>
<keyword evidence="3" id="KW-1185">Reference proteome</keyword>
<accession>A0AAV2D3W4</accession>
<organism evidence="2 3">
    <name type="scientific">Linum trigynum</name>
    <dbReference type="NCBI Taxonomy" id="586398"/>
    <lineage>
        <taxon>Eukaryota</taxon>
        <taxon>Viridiplantae</taxon>
        <taxon>Streptophyta</taxon>
        <taxon>Embryophyta</taxon>
        <taxon>Tracheophyta</taxon>
        <taxon>Spermatophyta</taxon>
        <taxon>Magnoliopsida</taxon>
        <taxon>eudicotyledons</taxon>
        <taxon>Gunneridae</taxon>
        <taxon>Pentapetalae</taxon>
        <taxon>rosids</taxon>
        <taxon>fabids</taxon>
        <taxon>Malpighiales</taxon>
        <taxon>Linaceae</taxon>
        <taxon>Linum</taxon>
    </lineage>
</organism>
<sequence length="114" mass="12845">MDGRGSECFTWKAARRRSREVGLVKESTRLTSSMKSREDEEEWPERRGLTSAKMAEPPLAGEDGGDTSCLEERRDGGIRANSGQNQRMLKEEKHTVSRSLYTFRGVFEMGLDSG</sequence>